<reference evidence="3" key="1">
    <citation type="journal article" date="2019" name="Int. J. Syst. Evol. Microbiol.">
        <title>The Global Catalogue of Microorganisms (GCM) 10K type strain sequencing project: providing services to taxonomists for standard genome sequencing and annotation.</title>
        <authorList>
            <consortium name="The Broad Institute Genomics Platform"/>
            <consortium name="The Broad Institute Genome Sequencing Center for Infectious Disease"/>
            <person name="Wu L."/>
            <person name="Ma J."/>
        </authorList>
    </citation>
    <scope>NUCLEOTIDE SEQUENCE [LARGE SCALE GENOMIC DNA]</scope>
    <source>
        <strain evidence="3">JCM 31890</strain>
    </source>
</reference>
<dbReference type="EMBL" id="BAABEX010000007">
    <property type="protein sequence ID" value="GAA4420639.1"/>
    <property type="molecule type" value="Genomic_DNA"/>
</dbReference>
<keyword evidence="3" id="KW-1185">Reference proteome</keyword>
<feature type="region of interest" description="Disordered" evidence="1">
    <location>
        <begin position="52"/>
        <end position="73"/>
    </location>
</feature>
<protein>
    <submittedName>
        <fullName evidence="2">Uncharacterized protein</fullName>
    </submittedName>
</protein>
<evidence type="ECO:0000256" key="1">
    <source>
        <dbReference type="SAM" id="MobiDB-lite"/>
    </source>
</evidence>
<evidence type="ECO:0000313" key="2">
    <source>
        <dbReference type="EMBL" id="GAA4420639.1"/>
    </source>
</evidence>
<sequence>MTDVTVRVAGGGAAIRRIVAQILRDMLVGVVAHMQCCQIGLMPTVRCRSQPEGLEAQKHREQESETATHGARF</sequence>
<name>A0ABP8L250_9BURK</name>
<evidence type="ECO:0000313" key="3">
    <source>
        <dbReference type="Proteomes" id="UP001501788"/>
    </source>
</evidence>
<accession>A0ABP8L250</accession>
<gene>
    <name evidence="2" type="ORF">GCM10023090_08540</name>
</gene>
<organism evidence="2 3">
    <name type="scientific">Acidovorax lacteus</name>
    <dbReference type="NCBI Taxonomy" id="1924988"/>
    <lineage>
        <taxon>Bacteria</taxon>
        <taxon>Pseudomonadati</taxon>
        <taxon>Pseudomonadota</taxon>
        <taxon>Betaproteobacteria</taxon>
        <taxon>Burkholderiales</taxon>
        <taxon>Comamonadaceae</taxon>
        <taxon>Acidovorax</taxon>
    </lineage>
</organism>
<dbReference type="Proteomes" id="UP001501788">
    <property type="component" value="Unassembled WGS sequence"/>
</dbReference>
<proteinExistence type="predicted"/>
<comment type="caution">
    <text evidence="2">The sequence shown here is derived from an EMBL/GenBank/DDBJ whole genome shotgun (WGS) entry which is preliminary data.</text>
</comment>